<dbReference type="InParanoid" id="A0A6J2LUD1"/>
<reference evidence="3" key="1">
    <citation type="submission" date="2025-08" db="UniProtKB">
        <authorList>
            <consortium name="RefSeq"/>
        </authorList>
    </citation>
    <scope>IDENTIFICATION</scope>
    <source>
        <tissue evidence="3">Muscle</tissue>
    </source>
</reference>
<organism evidence="2 3">
    <name type="scientific">Phyllostomus discolor</name>
    <name type="common">pale spear-nosed bat</name>
    <dbReference type="NCBI Taxonomy" id="89673"/>
    <lineage>
        <taxon>Eukaryota</taxon>
        <taxon>Metazoa</taxon>
        <taxon>Chordata</taxon>
        <taxon>Craniata</taxon>
        <taxon>Vertebrata</taxon>
        <taxon>Euteleostomi</taxon>
        <taxon>Mammalia</taxon>
        <taxon>Eutheria</taxon>
        <taxon>Laurasiatheria</taxon>
        <taxon>Chiroptera</taxon>
        <taxon>Yangochiroptera</taxon>
        <taxon>Phyllostomidae</taxon>
        <taxon>Phyllostominae</taxon>
        <taxon>Phyllostomus</taxon>
    </lineage>
</organism>
<dbReference type="AlphaFoldDB" id="A0A6J2LUD1"/>
<feature type="compositionally biased region" description="Pro residues" evidence="1">
    <location>
        <begin position="363"/>
        <end position="373"/>
    </location>
</feature>
<feature type="region of interest" description="Disordered" evidence="1">
    <location>
        <begin position="1"/>
        <end position="414"/>
    </location>
</feature>
<gene>
    <name evidence="3" type="primary">LOC114499200</name>
</gene>
<dbReference type="RefSeq" id="XP_028370941.1">
    <property type="nucleotide sequence ID" value="XM_028515140.1"/>
</dbReference>
<sequence>MDEVLDVEVGPTLGSGPQMPNFLEPPDHPTEARPGGCSPAVHPGQAPPTPPGNREGGPPVPSGPACPRTWASLPTAPSVGSTASSPACHPASASPPFSTTAARRKAAGAPAGAPSALAAAAHVGPAGRPPAGQFQQRAWGTGDPPVLLVHRPGASGAPQRLEHRGRRVITEPLEEEPEPSPQPQDPEPEPEQPPAPEAPEGPEAPPRGPPSQAEARQEEEGPTGSGSQPRDPLLQPVAEAPQHPTHPELKPQPQPQPQRHGELRSPPFRHCARPRRRSGSAGAAGVAAGGAPRPPSRAGDEPARGGVPVAASPRLAAREHVGRGGGEPAGVLGGGRAGSGGPRGRAGTAPLSLSRGSRASPCTPTPAGPPPPWKRLGGEKAKESVTILPRVRAPGVPRSLRASPAPPRSSRPGA</sequence>
<accession>A0A6J2LUD1</accession>
<evidence type="ECO:0000313" key="2">
    <source>
        <dbReference type="Proteomes" id="UP000504628"/>
    </source>
</evidence>
<feature type="compositionally biased region" description="Pro residues" evidence="1">
    <location>
        <begin position="179"/>
        <end position="209"/>
    </location>
</feature>
<evidence type="ECO:0000313" key="3">
    <source>
        <dbReference type="RefSeq" id="XP_028370941.1"/>
    </source>
</evidence>
<proteinExistence type="predicted"/>
<keyword evidence="2" id="KW-1185">Reference proteome</keyword>
<feature type="compositionally biased region" description="Gly residues" evidence="1">
    <location>
        <begin position="323"/>
        <end position="344"/>
    </location>
</feature>
<feature type="compositionally biased region" description="Low complexity" evidence="1">
    <location>
        <begin position="279"/>
        <end position="291"/>
    </location>
</feature>
<feature type="compositionally biased region" description="Low complexity" evidence="1">
    <location>
        <begin position="81"/>
        <end position="132"/>
    </location>
</feature>
<dbReference type="KEGG" id="pdic:114499200"/>
<dbReference type="OrthoDB" id="9634961at2759"/>
<name>A0A6J2LUD1_9CHIR</name>
<protein>
    <submittedName>
        <fullName evidence="3">Proline-rich protein 2-like</fullName>
    </submittedName>
</protein>
<dbReference type="GeneID" id="114499200"/>
<evidence type="ECO:0000256" key="1">
    <source>
        <dbReference type="SAM" id="MobiDB-lite"/>
    </source>
</evidence>
<dbReference type="Proteomes" id="UP000504628">
    <property type="component" value="Chromosome 6"/>
</dbReference>
<feature type="compositionally biased region" description="Pro residues" evidence="1">
    <location>
        <begin position="404"/>
        <end position="414"/>
    </location>
</feature>